<comment type="caution">
    <text evidence="3">The sequence shown here is derived from an EMBL/GenBank/DDBJ whole genome shotgun (WGS) entry which is preliminary data.</text>
</comment>
<gene>
    <name evidence="3" type="ORF">ACFSAU_04245</name>
</gene>
<protein>
    <submittedName>
        <fullName evidence="3">Uncharacterized protein</fullName>
    </submittedName>
</protein>
<feature type="transmembrane region" description="Helical" evidence="2">
    <location>
        <begin position="71"/>
        <end position="100"/>
    </location>
</feature>
<keyword evidence="2" id="KW-1133">Transmembrane helix</keyword>
<dbReference type="EMBL" id="JBHUCZ010000001">
    <property type="protein sequence ID" value="MFD1566693.1"/>
    <property type="molecule type" value="Genomic_DNA"/>
</dbReference>
<organism evidence="3 4">
    <name type="scientific">Halolamina litorea</name>
    <dbReference type="NCBI Taxonomy" id="1515593"/>
    <lineage>
        <taxon>Archaea</taxon>
        <taxon>Methanobacteriati</taxon>
        <taxon>Methanobacteriota</taxon>
        <taxon>Stenosarchaea group</taxon>
        <taxon>Halobacteria</taxon>
        <taxon>Halobacteriales</taxon>
        <taxon>Haloferacaceae</taxon>
    </lineage>
</organism>
<dbReference type="RefSeq" id="WP_267645988.1">
    <property type="nucleotide sequence ID" value="NZ_JANHGR010000001.1"/>
</dbReference>
<feature type="compositionally biased region" description="Basic residues" evidence="1">
    <location>
        <begin position="277"/>
        <end position="301"/>
    </location>
</feature>
<dbReference type="Proteomes" id="UP001597139">
    <property type="component" value="Unassembled WGS sequence"/>
</dbReference>
<accession>A0ABD6BPN9</accession>
<keyword evidence="2" id="KW-0472">Membrane</keyword>
<feature type="region of interest" description="Disordered" evidence="1">
    <location>
        <begin position="166"/>
        <end position="197"/>
    </location>
</feature>
<sequence length="301" mass="31609">MLFTLLVSFVVAEPLVVPVAFRVVESFVVAEPFVPVGVEPFGAAVVAFAAVVFVAVVFVAVVFVAVVFVAVVFVAVVFVALGGVVVGVTSVVGPAVAVLVPPPVLVGVPASPPSLATSTVTGARPTNCRSYVHQPLMTSSYSPGSSTRPAIRRSLTSSVHSRSHVTFDAATGTSRSAPATERVNSETLTSSGARTPSSTITVPLAFLATVPGVSSTASTSTVRSLAASNDDSAASSSWRAPSVGVSPLALTTIHTSRPRATNASARWPRSVMDPPPRRHPPQRDRRRRRRRRRRCRRRAPR</sequence>
<proteinExistence type="predicted"/>
<keyword evidence="4" id="KW-1185">Reference proteome</keyword>
<evidence type="ECO:0000313" key="4">
    <source>
        <dbReference type="Proteomes" id="UP001597139"/>
    </source>
</evidence>
<reference evidence="3 4" key="1">
    <citation type="journal article" date="2019" name="Int. J. Syst. Evol. Microbiol.">
        <title>The Global Catalogue of Microorganisms (GCM) 10K type strain sequencing project: providing services to taxonomists for standard genome sequencing and annotation.</title>
        <authorList>
            <consortium name="The Broad Institute Genomics Platform"/>
            <consortium name="The Broad Institute Genome Sequencing Center for Infectious Disease"/>
            <person name="Wu L."/>
            <person name="Ma J."/>
        </authorList>
    </citation>
    <scope>NUCLEOTIDE SEQUENCE [LARGE SCALE GENOMIC DNA]</scope>
    <source>
        <strain evidence="3 4">CGMCC 1.12859</strain>
    </source>
</reference>
<name>A0ABD6BPN9_9EURY</name>
<keyword evidence="2" id="KW-0812">Transmembrane</keyword>
<feature type="region of interest" description="Disordered" evidence="1">
    <location>
        <begin position="249"/>
        <end position="301"/>
    </location>
</feature>
<evidence type="ECO:0000256" key="2">
    <source>
        <dbReference type="SAM" id="Phobius"/>
    </source>
</evidence>
<evidence type="ECO:0000256" key="1">
    <source>
        <dbReference type="SAM" id="MobiDB-lite"/>
    </source>
</evidence>
<feature type="compositionally biased region" description="Polar residues" evidence="1">
    <location>
        <begin position="252"/>
        <end position="264"/>
    </location>
</feature>
<evidence type="ECO:0000313" key="3">
    <source>
        <dbReference type="EMBL" id="MFD1566693.1"/>
    </source>
</evidence>
<feature type="compositionally biased region" description="Polar residues" evidence="1">
    <location>
        <begin position="185"/>
        <end position="197"/>
    </location>
</feature>
<feature type="transmembrane region" description="Helical" evidence="2">
    <location>
        <begin position="40"/>
        <end position="64"/>
    </location>
</feature>
<dbReference type="AlphaFoldDB" id="A0ABD6BPN9"/>